<dbReference type="InterPro" id="IPR041439">
    <property type="entry name" value="Rv3651-like_middle"/>
</dbReference>
<proteinExistence type="predicted"/>
<evidence type="ECO:0000259" key="2">
    <source>
        <dbReference type="Pfam" id="PF18621"/>
    </source>
</evidence>
<feature type="domain" description="Rv3651-like N-terminal" evidence="1">
    <location>
        <begin position="4"/>
        <end position="96"/>
    </location>
</feature>
<dbReference type="InterPro" id="IPR048578">
    <property type="entry name" value="Rv3651-like_C"/>
</dbReference>
<dbReference type="Proteomes" id="UP001055200">
    <property type="component" value="Chromosome"/>
</dbReference>
<dbReference type="InterPro" id="IPR041458">
    <property type="entry name" value="Rv3651-like_N"/>
</dbReference>
<dbReference type="Pfam" id="PF18621">
    <property type="entry name" value="Rv3651-like_middle"/>
    <property type="match status" value="1"/>
</dbReference>
<evidence type="ECO:0000259" key="1">
    <source>
        <dbReference type="Pfam" id="PF18007"/>
    </source>
</evidence>
<feature type="domain" description="Rv3651-like C-terminal" evidence="3">
    <location>
        <begin position="218"/>
        <end position="335"/>
    </location>
</feature>
<gene>
    <name evidence="4" type="ORF">MIU77_01675</name>
</gene>
<evidence type="ECO:0000313" key="5">
    <source>
        <dbReference type="Proteomes" id="UP001055200"/>
    </source>
</evidence>
<dbReference type="Pfam" id="PF18007">
    <property type="entry name" value="Rv3651-like_N"/>
    <property type="match status" value="1"/>
</dbReference>
<organism evidence="4 5">
    <name type="scientific">Mycolicibacillus parakoreensis</name>
    <dbReference type="NCBI Taxonomy" id="1069221"/>
    <lineage>
        <taxon>Bacteria</taxon>
        <taxon>Bacillati</taxon>
        <taxon>Actinomycetota</taxon>
        <taxon>Actinomycetes</taxon>
        <taxon>Mycobacteriales</taxon>
        <taxon>Mycobacteriaceae</taxon>
        <taxon>Mycolicibacillus</taxon>
    </lineage>
</organism>
<name>A0ABY3U329_9MYCO</name>
<dbReference type="RefSeq" id="WP_240171362.1">
    <property type="nucleotide sequence ID" value="NZ_CP092365.1"/>
</dbReference>
<protein>
    <submittedName>
        <fullName evidence="4">DUF5628 domain-containing protein</fullName>
    </submittedName>
</protein>
<evidence type="ECO:0000313" key="4">
    <source>
        <dbReference type="EMBL" id="ULN53106.1"/>
    </source>
</evidence>
<accession>A0ABY3U329</accession>
<dbReference type="EMBL" id="CP092365">
    <property type="protein sequence ID" value="ULN53106.1"/>
    <property type="molecule type" value="Genomic_DNA"/>
</dbReference>
<evidence type="ECO:0000259" key="3">
    <source>
        <dbReference type="Pfam" id="PF21043"/>
    </source>
</evidence>
<feature type="domain" description="Rv3651-like middle" evidence="2">
    <location>
        <begin position="100"/>
        <end position="208"/>
    </location>
</feature>
<sequence length="338" mass="37616">MGHDWLLVETLSEEPTVVAQGAKLQDLVPLATFLRRSPYRAALQTAITETVQSGESLASITPKHGRVIRTEPVKMPDGRVHGVQVWVGPASAEPPERQYPGALKWDLTSHTAIDTRESLVNAGRNLHAEGIHERAFADELPARELTHNEAQVVALAIKAEPGQALCSSWDVTDWQDAPIRVAFVARISLEPTPEGADHLVARGMNWRGQLEEEILAPDQLAQRVLDALAQPGVHRALVDLDTWTLLRWLDEPCPFYDWRSGDLGEQRVHPDDAPLMEAMRAEFEHGPTSRVLRLRRVDDDWVPLHVTVNRIELEDDEPMGLVALRLPTDAELADAGLR</sequence>
<keyword evidence="5" id="KW-1185">Reference proteome</keyword>
<reference evidence="4" key="1">
    <citation type="submission" date="2022-08" db="EMBL/GenBank/DDBJ databases">
        <title>Complete genome sequence of 14 non-tuberculosis mycobacteria type-strains.</title>
        <authorList>
            <person name="Igarashi Y."/>
            <person name="Osugi A."/>
            <person name="Mitarai S."/>
        </authorList>
    </citation>
    <scope>NUCLEOTIDE SEQUENCE</scope>
    <source>
        <strain evidence="4">DSM 45575</strain>
    </source>
</reference>
<dbReference type="Pfam" id="PF21043">
    <property type="entry name" value="Rv3651-like_C"/>
    <property type="match status" value="1"/>
</dbReference>